<dbReference type="Proteomes" id="UP000093695">
    <property type="component" value="Chromosome"/>
</dbReference>
<dbReference type="STRING" id="31958.SD37_31715"/>
<sequence length="60" mass="6774">MTTREEDLVHIAVEQSFWSGQMTAACGITANVSEVETSCFGYVFATYCPECKRLAKKTWF</sequence>
<name>A0A193C5L0_AMYOR</name>
<protein>
    <submittedName>
        <fullName evidence="1">Uncharacterized protein</fullName>
    </submittedName>
</protein>
<dbReference type="AlphaFoldDB" id="A0A193C5L0"/>
<evidence type="ECO:0000313" key="2">
    <source>
        <dbReference type="Proteomes" id="UP000093695"/>
    </source>
</evidence>
<proteinExistence type="predicted"/>
<gene>
    <name evidence="1" type="ORF">SD37_31715</name>
</gene>
<reference evidence="1 2" key="1">
    <citation type="journal article" date="2015" name="Genome Announc.">
        <title>Draft Genome Sequence of Norvancomycin-Producing Strain Amycolatopsis orientalis CPCC200066.</title>
        <authorList>
            <person name="Lei X."/>
            <person name="Yuan F."/>
            <person name="Shi Y."/>
            <person name="Li X."/>
            <person name="Wang L."/>
            <person name="Hong B."/>
        </authorList>
    </citation>
    <scope>NUCLEOTIDE SEQUENCE [LARGE SCALE GENOMIC DNA]</scope>
    <source>
        <strain evidence="1 2">B-37</strain>
    </source>
</reference>
<evidence type="ECO:0000313" key="1">
    <source>
        <dbReference type="EMBL" id="ANN19739.1"/>
    </source>
</evidence>
<dbReference type="EMBL" id="CP016174">
    <property type="protein sequence ID" value="ANN19739.1"/>
    <property type="molecule type" value="Genomic_DNA"/>
</dbReference>
<dbReference type="KEGG" id="aori:SD37_31715"/>
<dbReference type="PROSITE" id="PS51257">
    <property type="entry name" value="PROKAR_LIPOPROTEIN"/>
    <property type="match status" value="1"/>
</dbReference>
<organism evidence="1 2">
    <name type="scientific">Amycolatopsis orientalis</name>
    <name type="common">Nocardia orientalis</name>
    <dbReference type="NCBI Taxonomy" id="31958"/>
    <lineage>
        <taxon>Bacteria</taxon>
        <taxon>Bacillati</taxon>
        <taxon>Actinomycetota</taxon>
        <taxon>Actinomycetes</taxon>
        <taxon>Pseudonocardiales</taxon>
        <taxon>Pseudonocardiaceae</taxon>
        <taxon>Amycolatopsis</taxon>
    </lineage>
</organism>
<accession>A0A193C5L0</accession>
<keyword evidence="2" id="KW-1185">Reference proteome</keyword>
<dbReference type="RefSeq" id="WP_044852049.1">
    <property type="nucleotide sequence ID" value="NZ_CP016174.1"/>
</dbReference>